<accession>A0A1F8BN09</accession>
<feature type="transmembrane region" description="Helical" evidence="5">
    <location>
        <begin position="425"/>
        <end position="445"/>
    </location>
</feature>
<evidence type="ECO:0000313" key="7">
    <source>
        <dbReference type="EMBL" id="OGM65433.1"/>
    </source>
</evidence>
<organism evidence="7 8">
    <name type="scientific">Candidatus Woesebacteria bacterium RIFCSPLOWO2_01_FULL_39_25</name>
    <dbReference type="NCBI Taxonomy" id="1802521"/>
    <lineage>
        <taxon>Bacteria</taxon>
        <taxon>Candidatus Woeseibacteriota</taxon>
    </lineage>
</organism>
<dbReference type="EMBL" id="MGHH01000003">
    <property type="protein sequence ID" value="OGM65433.1"/>
    <property type="molecule type" value="Genomic_DNA"/>
</dbReference>
<evidence type="ECO:0000256" key="3">
    <source>
        <dbReference type="ARBA" id="ARBA00022989"/>
    </source>
</evidence>
<sequence length="461" mass="53227">MVFDFKKVFNTIPDKISYFIRAFFYIYIFSLPFKHVTSVRETSFYLMFLLFLIKVGKNGIKIRLNDLSIIAFFSLVGVAILSILFSPYSIDSLDAFRKNMFMQIMVFFVILNDFDSFEKLKPLVFTIAGSFVMLSIVVLIEGGILGRFNFVSSVHDPQTFWGGYALLATFYIPFTVGCLFINKDNRYVTGIILIFLLLEVFLLTLYGKRTPLIAVIFSLVVVLLLSRKYRQVWILFFLALTIVGSAYYIPRIVKLEFSQNVKQNEKTVQTESHVKSEVIMSFNDLTSMNERYAMWRGTLDMIKEHPVFGYGYGWKKLSWVAKEHGFLDKWAADDEHFSRTQYDSVYNYFKRTNYGSANPHNLALQILFEVGIIGLIAFIFFWSAIYVRAIKIFLWGKSTDGKLFVTYGVLGVLMSYIIINITNGLWEETTGILMTVLAALTLVVFKEQKYFSTVQSISKFC</sequence>
<evidence type="ECO:0000256" key="1">
    <source>
        <dbReference type="ARBA" id="ARBA00004141"/>
    </source>
</evidence>
<name>A0A1F8BN09_9BACT</name>
<dbReference type="PANTHER" id="PTHR37422:SF17">
    <property type="entry name" value="O-ANTIGEN LIGASE"/>
    <property type="match status" value="1"/>
</dbReference>
<feature type="transmembrane region" description="Helical" evidence="5">
    <location>
        <begin position="16"/>
        <end position="33"/>
    </location>
</feature>
<dbReference type="Pfam" id="PF04932">
    <property type="entry name" value="Wzy_C"/>
    <property type="match status" value="1"/>
</dbReference>
<dbReference type="Proteomes" id="UP000176725">
    <property type="component" value="Unassembled WGS sequence"/>
</dbReference>
<dbReference type="AlphaFoldDB" id="A0A1F8BN09"/>
<gene>
    <name evidence="7" type="ORF">A2893_01615</name>
</gene>
<feature type="transmembrane region" description="Helical" evidence="5">
    <location>
        <begin position="187"/>
        <end position="204"/>
    </location>
</feature>
<feature type="transmembrane region" description="Helical" evidence="5">
    <location>
        <begin position="160"/>
        <end position="180"/>
    </location>
</feature>
<evidence type="ECO:0000256" key="5">
    <source>
        <dbReference type="SAM" id="Phobius"/>
    </source>
</evidence>
<dbReference type="InterPro" id="IPR051533">
    <property type="entry name" value="WaaL-like"/>
</dbReference>
<feature type="transmembrane region" description="Helical" evidence="5">
    <location>
        <begin position="366"/>
        <end position="389"/>
    </location>
</feature>
<feature type="transmembrane region" description="Helical" evidence="5">
    <location>
        <begin position="123"/>
        <end position="140"/>
    </location>
</feature>
<feature type="transmembrane region" description="Helical" evidence="5">
    <location>
        <begin position="210"/>
        <end position="225"/>
    </location>
</feature>
<dbReference type="STRING" id="1802521.A2893_01615"/>
<evidence type="ECO:0000313" key="8">
    <source>
        <dbReference type="Proteomes" id="UP000176725"/>
    </source>
</evidence>
<evidence type="ECO:0000259" key="6">
    <source>
        <dbReference type="Pfam" id="PF04932"/>
    </source>
</evidence>
<keyword evidence="2 5" id="KW-0812">Transmembrane</keyword>
<feature type="transmembrane region" description="Helical" evidence="5">
    <location>
        <begin position="401"/>
        <end position="419"/>
    </location>
</feature>
<reference evidence="7 8" key="1">
    <citation type="journal article" date="2016" name="Nat. Commun.">
        <title>Thousands of microbial genomes shed light on interconnected biogeochemical processes in an aquifer system.</title>
        <authorList>
            <person name="Anantharaman K."/>
            <person name="Brown C.T."/>
            <person name="Hug L.A."/>
            <person name="Sharon I."/>
            <person name="Castelle C.J."/>
            <person name="Probst A.J."/>
            <person name="Thomas B.C."/>
            <person name="Singh A."/>
            <person name="Wilkins M.J."/>
            <person name="Karaoz U."/>
            <person name="Brodie E.L."/>
            <person name="Williams K.H."/>
            <person name="Hubbard S.S."/>
            <person name="Banfield J.F."/>
        </authorList>
    </citation>
    <scope>NUCLEOTIDE SEQUENCE [LARGE SCALE GENOMIC DNA]</scope>
</reference>
<feature type="transmembrane region" description="Helical" evidence="5">
    <location>
        <begin position="232"/>
        <end position="249"/>
    </location>
</feature>
<dbReference type="GO" id="GO:0016020">
    <property type="term" value="C:membrane"/>
    <property type="evidence" value="ECO:0007669"/>
    <property type="project" value="UniProtKB-SubCell"/>
</dbReference>
<evidence type="ECO:0000256" key="2">
    <source>
        <dbReference type="ARBA" id="ARBA00022692"/>
    </source>
</evidence>
<dbReference type="InterPro" id="IPR007016">
    <property type="entry name" value="O-antigen_ligase-rel_domated"/>
</dbReference>
<dbReference type="PANTHER" id="PTHR37422">
    <property type="entry name" value="TEICHURONIC ACID BIOSYNTHESIS PROTEIN TUAE"/>
    <property type="match status" value="1"/>
</dbReference>
<keyword evidence="3 5" id="KW-1133">Transmembrane helix</keyword>
<protein>
    <recommendedName>
        <fullName evidence="6">O-antigen ligase-related domain-containing protein</fullName>
    </recommendedName>
</protein>
<feature type="transmembrane region" description="Helical" evidence="5">
    <location>
        <begin position="67"/>
        <end position="89"/>
    </location>
</feature>
<evidence type="ECO:0000256" key="4">
    <source>
        <dbReference type="ARBA" id="ARBA00023136"/>
    </source>
</evidence>
<comment type="subcellular location">
    <subcellularLocation>
        <location evidence="1">Membrane</location>
        <topology evidence="1">Multi-pass membrane protein</topology>
    </subcellularLocation>
</comment>
<keyword evidence="4 5" id="KW-0472">Membrane</keyword>
<proteinExistence type="predicted"/>
<feature type="domain" description="O-antigen ligase-related" evidence="6">
    <location>
        <begin position="195"/>
        <end position="379"/>
    </location>
</feature>
<comment type="caution">
    <text evidence="7">The sequence shown here is derived from an EMBL/GenBank/DDBJ whole genome shotgun (WGS) entry which is preliminary data.</text>
</comment>